<comment type="similarity">
    <text evidence="2">Belongs to the plant DMP1 protein family.</text>
</comment>
<sequence length="142" mass="15794">MSLRARPAATATSSTPTSSSDDAPETPKSQLLAPPSLAQRALSQTLTSTANLANLLPTGTLLAFQLLTPKLHQQRLVRLRHAPHDSRPPRRPGRLLLPRVLHRQLQVVRRSSLLRLRHAQRHVALRLPSRLCLGTRSRLEEV</sequence>
<evidence type="ECO:0000313" key="8">
    <source>
        <dbReference type="Proteomes" id="UP000585474"/>
    </source>
</evidence>
<keyword evidence="3 7" id="KW-0812">Transmembrane</keyword>
<gene>
    <name evidence="7" type="ORF">Acr_06g0012460</name>
</gene>
<feature type="compositionally biased region" description="Low complexity" evidence="6">
    <location>
        <begin position="1"/>
        <end position="21"/>
    </location>
</feature>
<feature type="region of interest" description="Disordered" evidence="6">
    <location>
        <begin position="1"/>
        <end position="33"/>
    </location>
</feature>
<dbReference type="GO" id="GO:0010256">
    <property type="term" value="P:endomembrane system organization"/>
    <property type="evidence" value="ECO:0007669"/>
    <property type="project" value="TreeGrafter"/>
</dbReference>
<keyword evidence="8" id="KW-1185">Reference proteome</keyword>
<evidence type="ECO:0000313" key="7">
    <source>
        <dbReference type="EMBL" id="GFY89306.1"/>
    </source>
</evidence>
<name>A0A7J0ESV7_9ERIC</name>
<evidence type="ECO:0000256" key="3">
    <source>
        <dbReference type="ARBA" id="ARBA00022692"/>
    </source>
</evidence>
<dbReference type="PANTHER" id="PTHR31621">
    <property type="entry name" value="PROTEIN DMP3"/>
    <property type="match status" value="1"/>
</dbReference>
<protein>
    <submittedName>
        <fullName evidence="7">Transmembrane protein, putative</fullName>
    </submittedName>
</protein>
<accession>A0A7J0ESV7</accession>
<dbReference type="Proteomes" id="UP000585474">
    <property type="component" value="Unassembled WGS sequence"/>
</dbReference>
<organism evidence="7 8">
    <name type="scientific">Actinidia rufa</name>
    <dbReference type="NCBI Taxonomy" id="165716"/>
    <lineage>
        <taxon>Eukaryota</taxon>
        <taxon>Viridiplantae</taxon>
        <taxon>Streptophyta</taxon>
        <taxon>Embryophyta</taxon>
        <taxon>Tracheophyta</taxon>
        <taxon>Spermatophyta</taxon>
        <taxon>Magnoliopsida</taxon>
        <taxon>eudicotyledons</taxon>
        <taxon>Gunneridae</taxon>
        <taxon>Pentapetalae</taxon>
        <taxon>asterids</taxon>
        <taxon>Ericales</taxon>
        <taxon>Actinidiaceae</taxon>
        <taxon>Actinidia</taxon>
    </lineage>
</organism>
<evidence type="ECO:0000256" key="4">
    <source>
        <dbReference type="ARBA" id="ARBA00022989"/>
    </source>
</evidence>
<dbReference type="AlphaFoldDB" id="A0A7J0ESV7"/>
<evidence type="ECO:0000256" key="6">
    <source>
        <dbReference type="SAM" id="MobiDB-lite"/>
    </source>
</evidence>
<dbReference type="GO" id="GO:0016020">
    <property type="term" value="C:membrane"/>
    <property type="evidence" value="ECO:0007669"/>
    <property type="project" value="UniProtKB-SubCell"/>
</dbReference>
<dbReference type="InterPro" id="IPR007770">
    <property type="entry name" value="DMP"/>
</dbReference>
<dbReference type="PANTHER" id="PTHR31621:SF1">
    <property type="entry name" value="PROTEIN DMP5"/>
    <property type="match status" value="1"/>
</dbReference>
<proteinExistence type="inferred from homology"/>
<evidence type="ECO:0000256" key="5">
    <source>
        <dbReference type="ARBA" id="ARBA00023136"/>
    </source>
</evidence>
<comment type="caution">
    <text evidence="7">The sequence shown here is derived from an EMBL/GenBank/DDBJ whole genome shotgun (WGS) entry which is preliminary data.</text>
</comment>
<reference evidence="7 8" key="1">
    <citation type="submission" date="2019-07" db="EMBL/GenBank/DDBJ databases">
        <title>De Novo Assembly of kiwifruit Actinidia rufa.</title>
        <authorList>
            <person name="Sugita-Konishi S."/>
            <person name="Sato K."/>
            <person name="Mori E."/>
            <person name="Abe Y."/>
            <person name="Kisaki G."/>
            <person name="Hamano K."/>
            <person name="Suezawa K."/>
            <person name="Otani M."/>
            <person name="Fukuda T."/>
            <person name="Manabe T."/>
            <person name="Gomi K."/>
            <person name="Tabuchi M."/>
            <person name="Akimitsu K."/>
            <person name="Kataoka I."/>
        </authorList>
    </citation>
    <scope>NUCLEOTIDE SEQUENCE [LARGE SCALE GENOMIC DNA]</scope>
    <source>
        <strain evidence="8">cv. Fuchu</strain>
    </source>
</reference>
<comment type="subcellular location">
    <subcellularLocation>
        <location evidence="1">Membrane</location>
        <topology evidence="1">Multi-pass membrane protein</topology>
    </subcellularLocation>
</comment>
<dbReference type="GO" id="GO:0005737">
    <property type="term" value="C:cytoplasm"/>
    <property type="evidence" value="ECO:0007669"/>
    <property type="project" value="UniProtKB-ARBA"/>
</dbReference>
<keyword evidence="4" id="KW-1133">Transmembrane helix</keyword>
<evidence type="ECO:0000256" key="2">
    <source>
        <dbReference type="ARBA" id="ARBA00008707"/>
    </source>
</evidence>
<evidence type="ECO:0000256" key="1">
    <source>
        <dbReference type="ARBA" id="ARBA00004141"/>
    </source>
</evidence>
<dbReference type="EMBL" id="BJWL01000006">
    <property type="protein sequence ID" value="GFY89306.1"/>
    <property type="molecule type" value="Genomic_DNA"/>
</dbReference>
<keyword evidence="5" id="KW-0472">Membrane</keyword>
<dbReference type="Pfam" id="PF05078">
    <property type="entry name" value="DUF679"/>
    <property type="match status" value="1"/>
</dbReference>